<dbReference type="Gramene" id="rna-AYBTSS11_LOCUS6996">
    <property type="protein sequence ID" value="CAJ1935598.1"/>
    <property type="gene ID" value="gene-AYBTSS11_LOCUS6996"/>
</dbReference>
<sequence length="161" mass="18581">MEYSLVEDDLTITIDVVEEAMVEDTSNRYDIWLIDNGTTNHITFNLVQNNYAPSKQEILYHPHTRSNKTGTEIRKEVRSFCSSLRPFDLYFLLWLDKKLGRKMEMMAYQFSRLPYSDSLKLLEADIQHANAFVVHPLKFSTGSVLSRAAEIPRAKGGLFSK</sequence>
<organism evidence="1 2">
    <name type="scientific">Sphenostylis stenocarpa</name>
    <dbReference type="NCBI Taxonomy" id="92480"/>
    <lineage>
        <taxon>Eukaryota</taxon>
        <taxon>Viridiplantae</taxon>
        <taxon>Streptophyta</taxon>
        <taxon>Embryophyta</taxon>
        <taxon>Tracheophyta</taxon>
        <taxon>Spermatophyta</taxon>
        <taxon>Magnoliopsida</taxon>
        <taxon>eudicotyledons</taxon>
        <taxon>Gunneridae</taxon>
        <taxon>Pentapetalae</taxon>
        <taxon>rosids</taxon>
        <taxon>fabids</taxon>
        <taxon>Fabales</taxon>
        <taxon>Fabaceae</taxon>
        <taxon>Papilionoideae</taxon>
        <taxon>50 kb inversion clade</taxon>
        <taxon>NPAAA clade</taxon>
        <taxon>indigoferoid/millettioid clade</taxon>
        <taxon>Phaseoleae</taxon>
        <taxon>Sphenostylis</taxon>
    </lineage>
</organism>
<dbReference type="EMBL" id="OY731400">
    <property type="protein sequence ID" value="CAJ1935598.1"/>
    <property type="molecule type" value="Genomic_DNA"/>
</dbReference>
<evidence type="ECO:0000313" key="2">
    <source>
        <dbReference type="Proteomes" id="UP001189624"/>
    </source>
</evidence>
<keyword evidence="2" id="KW-1185">Reference proteome</keyword>
<reference evidence="1" key="1">
    <citation type="submission" date="2023-10" db="EMBL/GenBank/DDBJ databases">
        <authorList>
            <person name="Domelevo Entfellner J.-B."/>
        </authorList>
    </citation>
    <scope>NUCLEOTIDE SEQUENCE</scope>
</reference>
<proteinExistence type="predicted"/>
<dbReference type="Proteomes" id="UP001189624">
    <property type="component" value="Chromosome 3"/>
</dbReference>
<protein>
    <submittedName>
        <fullName evidence="1">Uncharacterized protein</fullName>
    </submittedName>
</protein>
<dbReference type="AlphaFoldDB" id="A0AA86SC30"/>
<accession>A0AA86SC30</accession>
<name>A0AA86SC30_9FABA</name>
<evidence type="ECO:0000313" key="1">
    <source>
        <dbReference type="EMBL" id="CAJ1935598.1"/>
    </source>
</evidence>
<gene>
    <name evidence="1" type="ORF">AYBTSS11_LOCUS6996</name>
</gene>